<dbReference type="InterPro" id="IPR000120">
    <property type="entry name" value="Amidase"/>
</dbReference>
<evidence type="ECO:0000313" key="3">
    <source>
        <dbReference type="Proteomes" id="UP000287023"/>
    </source>
</evidence>
<dbReference type="Pfam" id="PF01425">
    <property type="entry name" value="Amidase"/>
    <property type="match status" value="1"/>
</dbReference>
<gene>
    <name evidence="2" type="ORF">ELY38_07745</name>
</gene>
<comment type="caution">
    <text evidence="2">The sequence shown here is derived from an EMBL/GenBank/DDBJ whole genome shotgun (WGS) entry which is preliminary data.</text>
</comment>
<reference evidence="2 3" key="1">
    <citation type="submission" date="2018-12" db="EMBL/GenBank/DDBJ databases">
        <title>three novel Halomonas strain isolated from plants.</title>
        <authorList>
            <person name="Sun C."/>
        </authorList>
    </citation>
    <scope>NUCLEOTIDE SEQUENCE [LARGE SCALE GENOMIC DNA]</scope>
    <source>
        <strain evidence="2 3">JCM 18142</strain>
    </source>
</reference>
<evidence type="ECO:0000313" key="2">
    <source>
        <dbReference type="EMBL" id="RUR32696.1"/>
    </source>
</evidence>
<dbReference type="PANTHER" id="PTHR11895:SF176">
    <property type="entry name" value="AMIDASE AMID-RELATED"/>
    <property type="match status" value="1"/>
</dbReference>
<name>A0A3S1DRT5_9GAMM</name>
<dbReference type="PANTHER" id="PTHR11895">
    <property type="entry name" value="TRANSAMIDASE"/>
    <property type="match status" value="1"/>
</dbReference>
<protein>
    <submittedName>
        <fullName evidence="2">Amidase</fullName>
    </submittedName>
</protein>
<dbReference type="OrthoDB" id="8872210at2"/>
<dbReference type="EMBL" id="RZHF01000008">
    <property type="protein sequence ID" value="RUR32696.1"/>
    <property type="molecule type" value="Genomic_DNA"/>
</dbReference>
<dbReference type="RefSeq" id="WP_127061092.1">
    <property type="nucleotide sequence ID" value="NZ_RZHF01000008.1"/>
</dbReference>
<dbReference type="GO" id="GO:0003824">
    <property type="term" value="F:catalytic activity"/>
    <property type="evidence" value="ECO:0007669"/>
    <property type="project" value="InterPro"/>
</dbReference>
<organism evidence="2 3">
    <name type="scientific">Vreelandella nanhaiensis</name>
    <dbReference type="NCBI Taxonomy" id="1258546"/>
    <lineage>
        <taxon>Bacteria</taxon>
        <taxon>Pseudomonadati</taxon>
        <taxon>Pseudomonadota</taxon>
        <taxon>Gammaproteobacteria</taxon>
        <taxon>Oceanospirillales</taxon>
        <taxon>Halomonadaceae</taxon>
        <taxon>Vreelandella</taxon>
    </lineage>
</organism>
<dbReference type="Gene3D" id="3.90.1300.10">
    <property type="entry name" value="Amidase signature (AS) domain"/>
    <property type="match status" value="1"/>
</dbReference>
<keyword evidence="3" id="KW-1185">Reference proteome</keyword>
<proteinExistence type="predicted"/>
<dbReference type="Proteomes" id="UP000287023">
    <property type="component" value="Unassembled WGS sequence"/>
</dbReference>
<dbReference type="InterPro" id="IPR036928">
    <property type="entry name" value="AS_sf"/>
</dbReference>
<dbReference type="InterPro" id="IPR020556">
    <property type="entry name" value="Amidase_CS"/>
</dbReference>
<feature type="domain" description="Amidase" evidence="1">
    <location>
        <begin position="30"/>
        <end position="446"/>
    </location>
</feature>
<dbReference type="AlphaFoldDB" id="A0A3S1DRT5"/>
<dbReference type="SUPFAM" id="SSF75304">
    <property type="entry name" value="Amidase signature (AS) enzymes"/>
    <property type="match status" value="1"/>
</dbReference>
<dbReference type="PROSITE" id="PS00571">
    <property type="entry name" value="AMIDASES"/>
    <property type="match status" value="1"/>
</dbReference>
<evidence type="ECO:0000259" key="1">
    <source>
        <dbReference type="Pfam" id="PF01425"/>
    </source>
</evidence>
<sequence>MTLPSDPVASLGIAGFADALRRSEITSEQAVSAYLARIEILDPLLCAYETVDACRALATARAMDTLLANGVDLGPLMGLPVSVKDLFVIDGLTPHAGSNLPIQDKLGTQEGTFIRALKSSGCIILGTTRMVEFALGITGYSLSRGTPWNPWDDQQHRLPGGSSSGAGVALASGLCGLSIGSDTGGSVRVPAAMCGLFGLKTTKGLWPTDGAFPLEPHTDSIGLLTRTAQDAAIAFNALNARINPSSQTHHASITPGQLTLGVPDNYFLDGVDVEMKSAFEHALSVFKASDVKQLSLHVPDVDGRERYFPVAMPAHLLSWLGEKFFLEHQELIDPIIRARIEKGIGFKAHHYLMLAEERRRHIDAAKSLFDHVDVIVSPTTQAPPQKLSELEDSNIAMQAAMGMTRNTQPANYFDWCSVTLPMGTNSDGLPFGLQLNGSGSDDSRLLAIAVALEALLDPAVRPKPFRGYKLR</sequence>
<accession>A0A3S1DRT5</accession>
<dbReference type="InterPro" id="IPR023631">
    <property type="entry name" value="Amidase_dom"/>
</dbReference>